<dbReference type="EMBL" id="BAAAQQ010000013">
    <property type="protein sequence ID" value="GAA2132682.1"/>
    <property type="molecule type" value="Genomic_DNA"/>
</dbReference>
<protein>
    <recommendedName>
        <fullName evidence="4">YncE family protein</fullName>
    </recommendedName>
</protein>
<dbReference type="InterPro" id="IPR011044">
    <property type="entry name" value="Quino_amine_DH_bsu"/>
</dbReference>
<evidence type="ECO:0000256" key="1">
    <source>
        <dbReference type="SAM" id="MobiDB-lite"/>
    </source>
</evidence>
<dbReference type="SUPFAM" id="SSF50969">
    <property type="entry name" value="YVTN repeat-like/Quinoprotein amine dehydrogenase"/>
    <property type="match status" value="1"/>
</dbReference>
<reference evidence="2 3" key="1">
    <citation type="journal article" date="2019" name="Int. J. Syst. Evol. Microbiol.">
        <title>The Global Catalogue of Microorganisms (GCM) 10K type strain sequencing project: providing services to taxonomists for standard genome sequencing and annotation.</title>
        <authorList>
            <consortium name="The Broad Institute Genomics Platform"/>
            <consortium name="The Broad Institute Genome Sequencing Center for Infectious Disease"/>
            <person name="Wu L."/>
            <person name="Ma J."/>
        </authorList>
    </citation>
    <scope>NUCLEOTIDE SEQUENCE [LARGE SCALE GENOMIC DNA]</scope>
    <source>
        <strain evidence="2 3">JCM 16021</strain>
    </source>
</reference>
<gene>
    <name evidence="2" type="ORF">GCM10009843_37480</name>
</gene>
<feature type="region of interest" description="Disordered" evidence="1">
    <location>
        <begin position="13"/>
        <end position="52"/>
    </location>
</feature>
<accession>A0ABN2YWA3</accession>
<dbReference type="Gene3D" id="2.130.10.10">
    <property type="entry name" value="YVTN repeat-like/Quinoprotein amine dehydrogenase"/>
    <property type="match status" value="1"/>
</dbReference>
<dbReference type="Proteomes" id="UP001500575">
    <property type="component" value="Unassembled WGS sequence"/>
</dbReference>
<sequence length="341" mass="35233">MLAGALLLAACSDSPAAQPPSPTSSATDTATSSTTDTGTDTEAEPTPQGNELPVEVSVADAGGESIEAGPHNDFAIAAAGGIWVTGVPPGLVRYAAATGEITHRIHLASAVVQALDATPGRVWVTGLEPNLLLVFDDRTGDLVDRVELPAPPVPESSVAADEAVAWVLVDRDRPRILRVDTASGDLKALPTPDEPSALRYGWGSLWVTTTDGVQRLDPDTGRVLSHADTGVVPSFLTFAYGAAWVLDQVDGTVFRVDAATDEVSAIPTSDQVVNGGDIAASDGFVWSRTWTGVTVVDAASGRAVARIGTGGGSGSVAAADGWLWITDHDHSLVHRVPWPPE</sequence>
<keyword evidence="3" id="KW-1185">Reference proteome</keyword>
<comment type="caution">
    <text evidence="2">The sequence shown here is derived from an EMBL/GenBank/DDBJ whole genome shotgun (WGS) entry which is preliminary data.</text>
</comment>
<name>A0ABN2YWA3_9ACTN</name>
<feature type="compositionally biased region" description="Low complexity" evidence="1">
    <location>
        <begin position="23"/>
        <end position="47"/>
    </location>
</feature>
<evidence type="ECO:0008006" key="4">
    <source>
        <dbReference type="Google" id="ProtNLM"/>
    </source>
</evidence>
<evidence type="ECO:0000313" key="3">
    <source>
        <dbReference type="Proteomes" id="UP001500575"/>
    </source>
</evidence>
<evidence type="ECO:0000313" key="2">
    <source>
        <dbReference type="EMBL" id="GAA2132682.1"/>
    </source>
</evidence>
<proteinExistence type="predicted"/>
<dbReference type="InterPro" id="IPR015943">
    <property type="entry name" value="WD40/YVTN_repeat-like_dom_sf"/>
</dbReference>
<organism evidence="2 3">
    <name type="scientific">Nocardioides bigeumensis</name>
    <dbReference type="NCBI Taxonomy" id="433657"/>
    <lineage>
        <taxon>Bacteria</taxon>
        <taxon>Bacillati</taxon>
        <taxon>Actinomycetota</taxon>
        <taxon>Actinomycetes</taxon>
        <taxon>Propionibacteriales</taxon>
        <taxon>Nocardioidaceae</taxon>
        <taxon>Nocardioides</taxon>
    </lineage>
</organism>